<evidence type="ECO:0000313" key="3">
    <source>
        <dbReference type="Proteomes" id="UP001630127"/>
    </source>
</evidence>
<dbReference type="EMBL" id="JBJUIK010000010">
    <property type="protein sequence ID" value="KAL3517260.1"/>
    <property type="molecule type" value="Genomic_DNA"/>
</dbReference>
<feature type="region of interest" description="Disordered" evidence="1">
    <location>
        <begin position="88"/>
        <end position="140"/>
    </location>
</feature>
<dbReference type="AlphaFoldDB" id="A0ABD2ZG60"/>
<gene>
    <name evidence="2" type="ORF">ACH5RR_024162</name>
</gene>
<comment type="caution">
    <text evidence="2">The sequence shown here is derived from an EMBL/GenBank/DDBJ whole genome shotgun (WGS) entry which is preliminary data.</text>
</comment>
<protein>
    <submittedName>
        <fullName evidence="2">Uncharacterized protein</fullName>
    </submittedName>
</protein>
<accession>A0ABD2ZG60</accession>
<proteinExistence type="predicted"/>
<evidence type="ECO:0000256" key="1">
    <source>
        <dbReference type="SAM" id="MobiDB-lite"/>
    </source>
</evidence>
<keyword evidence="3" id="KW-1185">Reference proteome</keyword>
<sequence>MKTTVSLLVTDRKQMAEFEMNGEEKIIMEENEEKEDQDNIDMINKITSLDTRGVTTSSPLKELNLLIILSFLSLSPEESLNLEEINEKMESSHKDSKQRHPLSANLQIIKEREMYESRSPERQSPRFQTKIRDSRHCRRM</sequence>
<organism evidence="2 3">
    <name type="scientific">Cinchona calisaya</name>
    <dbReference type="NCBI Taxonomy" id="153742"/>
    <lineage>
        <taxon>Eukaryota</taxon>
        <taxon>Viridiplantae</taxon>
        <taxon>Streptophyta</taxon>
        <taxon>Embryophyta</taxon>
        <taxon>Tracheophyta</taxon>
        <taxon>Spermatophyta</taxon>
        <taxon>Magnoliopsida</taxon>
        <taxon>eudicotyledons</taxon>
        <taxon>Gunneridae</taxon>
        <taxon>Pentapetalae</taxon>
        <taxon>asterids</taxon>
        <taxon>lamiids</taxon>
        <taxon>Gentianales</taxon>
        <taxon>Rubiaceae</taxon>
        <taxon>Cinchonoideae</taxon>
        <taxon>Cinchoneae</taxon>
        <taxon>Cinchona</taxon>
    </lineage>
</organism>
<reference evidence="2 3" key="1">
    <citation type="submission" date="2024-11" db="EMBL/GenBank/DDBJ databases">
        <title>A near-complete genome assembly of Cinchona calisaya.</title>
        <authorList>
            <person name="Lian D.C."/>
            <person name="Zhao X.W."/>
            <person name="Wei L."/>
        </authorList>
    </citation>
    <scope>NUCLEOTIDE SEQUENCE [LARGE SCALE GENOMIC DNA]</scope>
    <source>
        <tissue evidence="2">Nenye</tissue>
    </source>
</reference>
<feature type="compositionally biased region" description="Basic and acidic residues" evidence="1">
    <location>
        <begin position="109"/>
        <end position="134"/>
    </location>
</feature>
<evidence type="ECO:0000313" key="2">
    <source>
        <dbReference type="EMBL" id="KAL3517260.1"/>
    </source>
</evidence>
<name>A0ABD2ZG60_9GENT</name>
<dbReference type="Proteomes" id="UP001630127">
    <property type="component" value="Unassembled WGS sequence"/>
</dbReference>